<dbReference type="EMBL" id="CP119072">
    <property type="protein sequence ID" value="WEL39843.1"/>
    <property type="molecule type" value="Genomic_DNA"/>
</dbReference>
<keyword evidence="10" id="KW-0539">Nucleus</keyword>
<accession>A0A9Q9CBT0</accession>
<dbReference type="Gene3D" id="1.10.150.20">
    <property type="entry name" value="5' to 3' exonuclease, C-terminal subdomain"/>
    <property type="match status" value="1"/>
</dbReference>
<dbReference type="SMART" id="SM00485">
    <property type="entry name" value="XPGN"/>
    <property type="match status" value="1"/>
</dbReference>
<name>A0A9Q9CBT0_ENCHE</name>
<dbReference type="OrthoDB" id="26491at2759"/>
<evidence type="ECO:0000256" key="6">
    <source>
        <dbReference type="ARBA" id="ARBA00022763"/>
    </source>
</evidence>
<dbReference type="CDD" id="cd09857">
    <property type="entry name" value="PIN_EXO1"/>
    <property type="match status" value="1"/>
</dbReference>
<evidence type="ECO:0000313" key="13">
    <source>
        <dbReference type="EMBL" id="UTX44342.1"/>
    </source>
</evidence>
<keyword evidence="16" id="KW-1185">Reference proteome</keyword>
<keyword evidence="9" id="KW-0234">DNA repair</keyword>
<evidence type="ECO:0000313" key="16">
    <source>
        <dbReference type="Proteomes" id="UP001217963"/>
    </source>
</evidence>
<reference evidence="14 16" key="2">
    <citation type="submission" date="2023-02" db="EMBL/GenBank/DDBJ databases">
        <title>Encephalitozoon hellem ATCC 50451 complete genome.</title>
        <authorList>
            <person name="Mascarenhas dos Santos A.C."/>
            <person name="Julian A.T."/>
            <person name="Pombert J.-F."/>
        </authorList>
    </citation>
    <scope>NUCLEOTIDE SEQUENCE [LARGE SCALE GENOMIC DNA]</scope>
    <source>
        <strain evidence="14 16">ATCC 50451</strain>
    </source>
</reference>
<evidence type="ECO:0000256" key="10">
    <source>
        <dbReference type="ARBA" id="ARBA00023242"/>
    </source>
</evidence>
<keyword evidence="6" id="KW-0227">DNA damage</keyword>
<dbReference type="InterPro" id="IPR036279">
    <property type="entry name" value="5-3_exonuclease_C_sf"/>
</dbReference>
<keyword evidence="8" id="KW-0460">Magnesium</keyword>
<dbReference type="GO" id="GO:0003677">
    <property type="term" value="F:DNA binding"/>
    <property type="evidence" value="ECO:0007669"/>
    <property type="project" value="InterPro"/>
</dbReference>
<evidence type="ECO:0000256" key="2">
    <source>
        <dbReference type="ARBA" id="ARBA00004123"/>
    </source>
</evidence>
<evidence type="ECO:0000256" key="3">
    <source>
        <dbReference type="ARBA" id="ARBA00022722"/>
    </source>
</evidence>
<evidence type="ECO:0000256" key="8">
    <source>
        <dbReference type="ARBA" id="ARBA00022842"/>
    </source>
</evidence>
<dbReference type="InterPro" id="IPR006084">
    <property type="entry name" value="XPG/Rad2"/>
</dbReference>
<dbReference type="Gene3D" id="3.40.50.1010">
    <property type="entry name" value="5'-nuclease"/>
    <property type="match status" value="1"/>
</dbReference>
<evidence type="ECO:0000259" key="11">
    <source>
        <dbReference type="SMART" id="SM00484"/>
    </source>
</evidence>
<dbReference type="InterPro" id="IPR044752">
    <property type="entry name" value="PIN-like_EXO1"/>
</dbReference>
<sequence>MGISGLLPIVAPKLVKRHISSYKHQRIGIDGHAWLYQILSFVSEEIFFKVPTKKHIAMFEEKVRVLENYGITPVVVLDGDTLPSKEETNRKRQVKKERNRKEAEHWLMKNDPEKAKGFMRQCITVTREIVSDIVKMLERINVEYIISPYESDAQLCYLQRIGYIDCILTEDSDLIPYGSNRILYKFDCTFVQEFTRDCLTEARGKDFEENILDISILSGCDYLASIQGIGVVTAHKLLSREKTVEGVIEYLRHRKPVPSGYLDDFLKAKKTFLHQVVYDPIQQKRRYLRDLREKLDFLGTLKEEEYRIEDGPLESFFKAPRKIRAIKRHFIPAIKKRRSEASEIKRGKKERHEAKVDIHIHSPYFN</sequence>
<comment type="cofactor">
    <cofactor evidence="1">
        <name>Mg(2+)</name>
        <dbReference type="ChEBI" id="CHEBI:18420"/>
    </cofactor>
</comment>
<evidence type="ECO:0000256" key="4">
    <source>
        <dbReference type="ARBA" id="ARBA00022723"/>
    </source>
</evidence>
<keyword evidence="3" id="KW-0540">Nuclease</keyword>
<dbReference type="InterPro" id="IPR008918">
    <property type="entry name" value="HhH2"/>
</dbReference>
<dbReference type="SUPFAM" id="SSF88723">
    <property type="entry name" value="PIN domain-like"/>
    <property type="match status" value="1"/>
</dbReference>
<dbReference type="CDD" id="cd09901">
    <property type="entry name" value="H3TH_FEN1-like"/>
    <property type="match status" value="1"/>
</dbReference>
<proteinExistence type="predicted"/>
<dbReference type="GO" id="GO:0046872">
    <property type="term" value="F:metal ion binding"/>
    <property type="evidence" value="ECO:0007669"/>
    <property type="project" value="UniProtKB-KW"/>
</dbReference>
<evidence type="ECO:0000313" key="15">
    <source>
        <dbReference type="Proteomes" id="UP001059546"/>
    </source>
</evidence>
<dbReference type="SUPFAM" id="SSF47807">
    <property type="entry name" value="5' to 3' exonuclease, C-terminal subdomain"/>
    <property type="match status" value="1"/>
</dbReference>
<dbReference type="GO" id="GO:0004527">
    <property type="term" value="F:exonuclease activity"/>
    <property type="evidence" value="ECO:0007669"/>
    <property type="project" value="UniProtKB-KW"/>
</dbReference>
<dbReference type="PANTHER" id="PTHR11081:SF9">
    <property type="entry name" value="FLAP ENDONUCLEASE 1"/>
    <property type="match status" value="1"/>
</dbReference>
<feature type="domain" description="XPG N-terminal" evidence="12">
    <location>
        <begin position="1"/>
        <end position="99"/>
    </location>
</feature>
<evidence type="ECO:0000256" key="5">
    <source>
        <dbReference type="ARBA" id="ARBA00022759"/>
    </source>
</evidence>
<dbReference type="InterPro" id="IPR006086">
    <property type="entry name" value="XPG-I_dom"/>
</dbReference>
<dbReference type="FunFam" id="1.10.150.20:FF:000011">
    <property type="entry name" value="exonuclease 1"/>
    <property type="match status" value="1"/>
</dbReference>
<dbReference type="SMART" id="SM00279">
    <property type="entry name" value="HhH2"/>
    <property type="match status" value="1"/>
</dbReference>
<keyword evidence="13" id="KW-0269">Exonuclease</keyword>
<comment type="subcellular location">
    <subcellularLocation>
        <location evidence="2">Nucleus</location>
    </subcellularLocation>
</comment>
<gene>
    <name evidence="13" type="ORF">GPU96_11g21410</name>
    <name evidence="14" type="ORF">PFJ87_11g00800</name>
</gene>
<keyword evidence="5" id="KW-0255">Endonuclease</keyword>
<reference evidence="13" key="1">
    <citation type="submission" date="2021-05" db="EMBL/GenBank/DDBJ databases">
        <title>Encephalitozoon hellem ATCC 50604 Complete Genome.</title>
        <authorList>
            <person name="Mascarenhas dos Santos A.C."/>
            <person name="Julian A.T."/>
            <person name="Pombert J.-F."/>
        </authorList>
    </citation>
    <scope>NUCLEOTIDE SEQUENCE</scope>
    <source>
        <strain evidence="13">ATCC 50604</strain>
    </source>
</reference>
<feature type="domain" description="XPG-I" evidence="11">
    <location>
        <begin position="138"/>
        <end position="209"/>
    </location>
</feature>
<dbReference type="GO" id="GO:0006281">
    <property type="term" value="P:DNA repair"/>
    <property type="evidence" value="ECO:0007669"/>
    <property type="project" value="UniProtKB-KW"/>
</dbReference>
<keyword evidence="4" id="KW-0479">Metal-binding</keyword>
<protein>
    <submittedName>
        <fullName evidence="13">Exonuclease 1</fullName>
    </submittedName>
</protein>
<organism evidence="13 15">
    <name type="scientific">Encephalitozoon hellem</name>
    <name type="common">Microsporidian parasite</name>
    <dbReference type="NCBI Taxonomy" id="27973"/>
    <lineage>
        <taxon>Eukaryota</taxon>
        <taxon>Fungi</taxon>
        <taxon>Fungi incertae sedis</taxon>
        <taxon>Microsporidia</taxon>
        <taxon>Unikaryonidae</taxon>
        <taxon>Encephalitozoon</taxon>
    </lineage>
</organism>
<dbReference type="Proteomes" id="UP001059546">
    <property type="component" value="Chromosome XI"/>
</dbReference>
<dbReference type="PANTHER" id="PTHR11081">
    <property type="entry name" value="FLAP ENDONUCLEASE FAMILY MEMBER"/>
    <property type="match status" value="1"/>
</dbReference>
<evidence type="ECO:0000313" key="14">
    <source>
        <dbReference type="EMBL" id="WEL39843.1"/>
    </source>
</evidence>
<keyword evidence="7" id="KW-0378">Hydrolase</keyword>
<dbReference type="Pfam" id="PF00752">
    <property type="entry name" value="XPG_N"/>
    <property type="match status" value="1"/>
</dbReference>
<dbReference type="GO" id="GO:0017108">
    <property type="term" value="F:5'-flap endonuclease activity"/>
    <property type="evidence" value="ECO:0007669"/>
    <property type="project" value="TreeGrafter"/>
</dbReference>
<evidence type="ECO:0000256" key="9">
    <source>
        <dbReference type="ARBA" id="ARBA00023204"/>
    </source>
</evidence>
<dbReference type="GO" id="GO:0005634">
    <property type="term" value="C:nucleus"/>
    <property type="evidence" value="ECO:0007669"/>
    <property type="project" value="UniProtKB-SubCell"/>
</dbReference>
<dbReference type="Pfam" id="PF00867">
    <property type="entry name" value="XPG_I"/>
    <property type="match status" value="1"/>
</dbReference>
<evidence type="ECO:0000256" key="1">
    <source>
        <dbReference type="ARBA" id="ARBA00001946"/>
    </source>
</evidence>
<dbReference type="AlphaFoldDB" id="A0A9Q9CBT0"/>
<dbReference type="PRINTS" id="PR00853">
    <property type="entry name" value="XPGRADSUPER"/>
</dbReference>
<dbReference type="InterPro" id="IPR029060">
    <property type="entry name" value="PIN-like_dom_sf"/>
</dbReference>
<dbReference type="Proteomes" id="UP001217963">
    <property type="component" value="Chromosome XI"/>
</dbReference>
<evidence type="ECO:0000259" key="12">
    <source>
        <dbReference type="SMART" id="SM00485"/>
    </source>
</evidence>
<dbReference type="InterPro" id="IPR006085">
    <property type="entry name" value="XPG_DNA_repair_N"/>
</dbReference>
<evidence type="ECO:0000256" key="7">
    <source>
        <dbReference type="ARBA" id="ARBA00022801"/>
    </source>
</evidence>
<dbReference type="SMART" id="SM00484">
    <property type="entry name" value="XPGI"/>
    <property type="match status" value="1"/>
</dbReference>
<dbReference type="EMBL" id="CP075157">
    <property type="protein sequence ID" value="UTX44342.1"/>
    <property type="molecule type" value="Genomic_DNA"/>
</dbReference>